<gene>
    <name evidence="3" type="ORF">RHOBADRAFT_49451</name>
</gene>
<dbReference type="EMBL" id="KQ474076">
    <property type="protein sequence ID" value="KPV76227.1"/>
    <property type="molecule type" value="Genomic_DNA"/>
</dbReference>
<keyword evidence="2" id="KW-0472">Membrane</keyword>
<feature type="transmembrane region" description="Helical" evidence="2">
    <location>
        <begin position="27"/>
        <end position="45"/>
    </location>
</feature>
<evidence type="ECO:0000256" key="1">
    <source>
        <dbReference type="SAM" id="MobiDB-lite"/>
    </source>
</evidence>
<keyword evidence="2" id="KW-1133">Transmembrane helix</keyword>
<name>A0A194S6K8_RHOGW</name>
<keyword evidence="2" id="KW-0812">Transmembrane</keyword>
<accession>A0A194S6K8</accession>
<feature type="compositionally biased region" description="Basic and acidic residues" evidence="1">
    <location>
        <begin position="176"/>
        <end position="193"/>
    </location>
</feature>
<feature type="compositionally biased region" description="Basic residues" evidence="1">
    <location>
        <begin position="223"/>
        <end position="233"/>
    </location>
</feature>
<dbReference type="Proteomes" id="UP000053890">
    <property type="component" value="Unassembled WGS sequence"/>
</dbReference>
<sequence length="233" mass="25647">MMWLGYSVVFERHIKFMAFPDQLQIDLGWMMFAVTFASAWHFYLFRKMLQYGVLDMFIVTCSSGCTTKLNFVKLSPLVLGISTLVLGALQLVLGLALYRNPIINPPLDAHGMPIPQDPETGRPMPLDAKGQPVLPEWLLPRDLKTGEILPCDASGNLLPPSSTSKASAAKPATSRRSGELRDASGTDSERKGDSSASDDSSEDMSLLERKATMQELGSSARGSGRRLRRGERR</sequence>
<dbReference type="RefSeq" id="XP_018272276.1">
    <property type="nucleotide sequence ID" value="XM_018415250.1"/>
</dbReference>
<evidence type="ECO:0000313" key="3">
    <source>
        <dbReference type="EMBL" id="KPV76227.1"/>
    </source>
</evidence>
<protein>
    <submittedName>
        <fullName evidence="3">Uncharacterized protein</fullName>
    </submittedName>
</protein>
<feature type="region of interest" description="Disordered" evidence="1">
    <location>
        <begin position="151"/>
        <end position="233"/>
    </location>
</feature>
<evidence type="ECO:0000256" key="2">
    <source>
        <dbReference type="SAM" id="Phobius"/>
    </source>
</evidence>
<organism evidence="3 4">
    <name type="scientific">Rhodotorula graminis (strain WP1)</name>
    <dbReference type="NCBI Taxonomy" id="578459"/>
    <lineage>
        <taxon>Eukaryota</taxon>
        <taxon>Fungi</taxon>
        <taxon>Dikarya</taxon>
        <taxon>Basidiomycota</taxon>
        <taxon>Pucciniomycotina</taxon>
        <taxon>Microbotryomycetes</taxon>
        <taxon>Sporidiobolales</taxon>
        <taxon>Sporidiobolaceae</taxon>
        <taxon>Rhodotorula</taxon>
    </lineage>
</organism>
<proteinExistence type="predicted"/>
<dbReference type="OrthoDB" id="2529367at2759"/>
<evidence type="ECO:0000313" key="4">
    <source>
        <dbReference type="Proteomes" id="UP000053890"/>
    </source>
</evidence>
<dbReference type="AlphaFoldDB" id="A0A194S6K8"/>
<reference evidence="3 4" key="1">
    <citation type="journal article" date="2015" name="Front. Microbiol.">
        <title>Genome sequence of the plant growth promoting endophytic yeast Rhodotorula graminis WP1.</title>
        <authorList>
            <person name="Firrincieli A."/>
            <person name="Otillar R."/>
            <person name="Salamov A."/>
            <person name="Schmutz J."/>
            <person name="Khan Z."/>
            <person name="Redman R.S."/>
            <person name="Fleck N.D."/>
            <person name="Lindquist E."/>
            <person name="Grigoriev I.V."/>
            <person name="Doty S.L."/>
        </authorList>
    </citation>
    <scope>NUCLEOTIDE SEQUENCE [LARGE SCALE GENOMIC DNA]</scope>
    <source>
        <strain evidence="3 4">WP1</strain>
    </source>
</reference>
<feature type="compositionally biased region" description="Low complexity" evidence="1">
    <location>
        <begin position="160"/>
        <end position="175"/>
    </location>
</feature>
<feature type="region of interest" description="Disordered" evidence="1">
    <location>
        <begin position="109"/>
        <end position="131"/>
    </location>
</feature>
<dbReference type="GeneID" id="28975698"/>
<keyword evidence="4" id="KW-1185">Reference proteome</keyword>
<feature type="transmembrane region" description="Helical" evidence="2">
    <location>
        <begin position="77"/>
        <end position="98"/>
    </location>
</feature>